<dbReference type="Proteomes" id="UP000244571">
    <property type="component" value="Chromosome"/>
</dbReference>
<reference evidence="1 2" key="1">
    <citation type="submission" date="2018-04" db="EMBL/GenBank/DDBJ databases">
        <title>Bordetella sp. HZ20 isolated from seawater.</title>
        <authorList>
            <person name="Sun C."/>
        </authorList>
    </citation>
    <scope>NUCLEOTIDE SEQUENCE [LARGE SCALE GENOMIC DNA]</scope>
    <source>
        <strain evidence="1 2">HZ20</strain>
    </source>
</reference>
<dbReference type="OrthoDB" id="5840260at2"/>
<dbReference type="RefSeq" id="WP_108622234.1">
    <property type="nucleotide sequence ID" value="NZ_CP028901.1"/>
</dbReference>
<dbReference type="KEGG" id="boz:DBV39_15050"/>
<proteinExistence type="predicted"/>
<evidence type="ECO:0008006" key="3">
    <source>
        <dbReference type="Google" id="ProtNLM"/>
    </source>
</evidence>
<dbReference type="EMBL" id="CP028901">
    <property type="protein sequence ID" value="AWB34824.1"/>
    <property type="molecule type" value="Genomic_DNA"/>
</dbReference>
<accession>A0A2R4XM31</accession>
<dbReference type="InterPro" id="IPR017745">
    <property type="entry name" value="BcsE"/>
</dbReference>
<evidence type="ECO:0000313" key="1">
    <source>
        <dbReference type="EMBL" id="AWB34824.1"/>
    </source>
</evidence>
<evidence type="ECO:0000313" key="2">
    <source>
        <dbReference type="Proteomes" id="UP000244571"/>
    </source>
</evidence>
<name>A0A2R4XM31_9BURK</name>
<gene>
    <name evidence="1" type="ORF">DBV39_15050</name>
</gene>
<dbReference type="GO" id="GO:0035438">
    <property type="term" value="F:cyclic-di-GMP binding"/>
    <property type="evidence" value="ECO:0007669"/>
    <property type="project" value="InterPro"/>
</dbReference>
<keyword evidence="2" id="KW-1185">Reference proteome</keyword>
<protein>
    <recommendedName>
        <fullName evidence="3">Cellulose biosynthesis protein BcsE</fullName>
    </recommendedName>
</protein>
<dbReference type="Pfam" id="PF10995">
    <property type="entry name" value="CBP_BcsE"/>
    <property type="match status" value="1"/>
</dbReference>
<dbReference type="AlphaFoldDB" id="A0A2R4XM31"/>
<organism evidence="1 2">
    <name type="scientific">Orrella marina</name>
    <dbReference type="NCBI Taxonomy" id="2163011"/>
    <lineage>
        <taxon>Bacteria</taxon>
        <taxon>Pseudomonadati</taxon>
        <taxon>Pseudomonadota</taxon>
        <taxon>Betaproteobacteria</taxon>
        <taxon>Burkholderiales</taxon>
        <taxon>Alcaligenaceae</taxon>
        <taxon>Orrella</taxon>
    </lineage>
</organism>
<sequence length="540" mass="60616">MPDNTSSTPDFLYRITIDGLPVEMECLRTGAIYLINFDEWDDCTLLLRQILRKADVSTRGVLITTSDASASVQRMQDTISAHDLRTFRFIEGSLTALKTLTNDLDATIRPHQRTIILMLPESVTSQISQEHRRAILASAQQWIAKNDCAALILSTGGNLTRNSSAMLENNDLLAGLVHLTRISETQLEYRCAYWRSALGVTGVRNLSIIQKVDELHVQADMTAQDPMPTVADGNRYIIERSVLKDFGQIHEAGWEIIDSREQVYERARQQVNATVIFALNSFQQLPEIARLIHSLRRERGPLIKLVVRESISQLRLRDEQNLLDCGATLVLGTDLSYTRFKSLLENIQTVRYTRELSQSVDSLFPEEDIRGVHGVVAPSTFLTRVHARIKQDLKDSRQTGAKNGASKANKKSMEFLGLLVSMQPVPGLSAQQALNQLNIRRFEDLACSVADEVYVFLHGCLPEVVPAVLQQLFRLPFDEIFINHTVFEDLSSIQGALQHIEERMSQLDDVPQASTDPATESAPGENAIRYAPQRVRLSLV</sequence>